<dbReference type="PROSITE" id="PS50893">
    <property type="entry name" value="ABC_TRANSPORTER_2"/>
    <property type="match status" value="1"/>
</dbReference>
<protein>
    <recommendedName>
        <fullName evidence="10">ABC transporter domain-containing protein</fullName>
    </recommendedName>
</protein>
<evidence type="ECO:0000313" key="12">
    <source>
        <dbReference type="Proteomes" id="UP000289555"/>
    </source>
</evidence>
<organism evidence="11 12">
    <name type="scientific">Vreelandella olivaria</name>
    <dbReference type="NCBI Taxonomy" id="390919"/>
    <lineage>
        <taxon>Bacteria</taxon>
        <taxon>Pseudomonadati</taxon>
        <taxon>Pseudomonadota</taxon>
        <taxon>Gammaproteobacteria</taxon>
        <taxon>Oceanospirillales</taxon>
        <taxon>Halomonadaceae</taxon>
        <taxon>Vreelandella</taxon>
    </lineage>
</organism>
<dbReference type="SMART" id="SM00382">
    <property type="entry name" value="AAA"/>
    <property type="match status" value="1"/>
</dbReference>
<feature type="domain" description="ABC transporter" evidence="10">
    <location>
        <begin position="14"/>
        <end position="257"/>
    </location>
</feature>
<keyword evidence="9" id="KW-0472">Membrane</keyword>
<dbReference type="PANTHER" id="PTHR43297:SF14">
    <property type="entry name" value="ATPASE AAA-TYPE CORE DOMAIN-CONTAINING PROTEIN"/>
    <property type="match status" value="1"/>
</dbReference>
<dbReference type="CDD" id="cd03257">
    <property type="entry name" value="ABC_NikE_OppD_transporters"/>
    <property type="match status" value="1"/>
</dbReference>
<proteinExistence type="inferred from homology"/>
<dbReference type="Gene3D" id="3.40.50.300">
    <property type="entry name" value="P-loop containing nucleotide triphosphate hydrolases"/>
    <property type="match status" value="1"/>
</dbReference>
<keyword evidence="12" id="KW-1185">Reference proteome</keyword>
<evidence type="ECO:0000256" key="9">
    <source>
        <dbReference type="ARBA" id="ARBA00023136"/>
    </source>
</evidence>
<name>A0ABN5WU07_9GAMM</name>
<comment type="subcellular location">
    <subcellularLocation>
        <location evidence="1">Cell inner membrane</location>
        <topology evidence="1">Peripheral membrane protein</topology>
    </subcellularLocation>
</comment>
<keyword evidence="3" id="KW-0813">Transport</keyword>
<reference evidence="12" key="1">
    <citation type="journal article" date="2019" name="Microbiol. Resour. Announc.">
        <title>Complete Genome Sequence of Halomonas olivaria, a Moderately Halophilic Bacterium Isolated from Olive Processing Effluents, Obtained by Nanopore Sequencing.</title>
        <authorList>
            <person name="Nagata S."/>
            <person name="Ii K.M."/>
            <person name="Tsukimi T."/>
            <person name="Miura M.C."/>
            <person name="Galipon J."/>
            <person name="Arakawa K."/>
        </authorList>
    </citation>
    <scope>NUCLEOTIDE SEQUENCE [LARGE SCALE GENOMIC DNA]</scope>
    <source>
        <strain evidence="12">TYRC17</strain>
    </source>
</reference>
<keyword evidence="7" id="KW-0067">ATP-binding</keyword>
<evidence type="ECO:0000256" key="8">
    <source>
        <dbReference type="ARBA" id="ARBA00022967"/>
    </source>
</evidence>
<dbReference type="EMBL" id="AP019416">
    <property type="protein sequence ID" value="BBI48388.1"/>
    <property type="molecule type" value="Genomic_DNA"/>
</dbReference>
<evidence type="ECO:0000259" key="10">
    <source>
        <dbReference type="PROSITE" id="PS50893"/>
    </source>
</evidence>
<evidence type="ECO:0000256" key="6">
    <source>
        <dbReference type="ARBA" id="ARBA00022741"/>
    </source>
</evidence>
<sequence>MRSNSTLSVPKPVLSVRGLGIQIGRQQIVDGLSFDVMPGERVCLLGASGSGKSFTAKAVLGLLPPHAQVEGSIRIQGQEAIALPAARRRAETRVSMVFQDSLSALNPLVSIGSQLREPFIRHHGLSRKAATQAAMALLASMDLPDPKRLIQRTPAELSGGQRQRVCIALAMACKTSLMVADEPTTALDVVTQAQVLSALREHTDHSGTAMLFITHDLHAASQLCQRAVIIERGVMIESGELDTLITDPQHAFTQELVAAAHNVQPSTLSPQAAADVLTPNDLLKSA</sequence>
<comment type="similarity">
    <text evidence="2">Belongs to the ABC transporter superfamily.</text>
</comment>
<evidence type="ECO:0000256" key="5">
    <source>
        <dbReference type="ARBA" id="ARBA00022519"/>
    </source>
</evidence>
<dbReference type="InterPro" id="IPR003439">
    <property type="entry name" value="ABC_transporter-like_ATP-bd"/>
</dbReference>
<dbReference type="InterPro" id="IPR017871">
    <property type="entry name" value="ABC_transporter-like_CS"/>
</dbReference>
<dbReference type="PANTHER" id="PTHR43297">
    <property type="entry name" value="OLIGOPEPTIDE TRANSPORT ATP-BINDING PROTEIN APPD"/>
    <property type="match status" value="1"/>
</dbReference>
<evidence type="ECO:0000256" key="1">
    <source>
        <dbReference type="ARBA" id="ARBA00004417"/>
    </source>
</evidence>
<dbReference type="PROSITE" id="PS00211">
    <property type="entry name" value="ABC_TRANSPORTER_1"/>
    <property type="match status" value="1"/>
</dbReference>
<keyword evidence="4" id="KW-1003">Cell membrane</keyword>
<dbReference type="Proteomes" id="UP000289555">
    <property type="component" value="Chromosome"/>
</dbReference>
<dbReference type="InterPro" id="IPR050388">
    <property type="entry name" value="ABC_Ni/Peptide_Import"/>
</dbReference>
<dbReference type="InterPro" id="IPR003593">
    <property type="entry name" value="AAA+_ATPase"/>
</dbReference>
<keyword evidence="6" id="KW-0547">Nucleotide-binding</keyword>
<evidence type="ECO:0000256" key="3">
    <source>
        <dbReference type="ARBA" id="ARBA00022448"/>
    </source>
</evidence>
<dbReference type="Pfam" id="PF00005">
    <property type="entry name" value="ABC_tran"/>
    <property type="match status" value="1"/>
</dbReference>
<evidence type="ECO:0000256" key="4">
    <source>
        <dbReference type="ARBA" id="ARBA00022475"/>
    </source>
</evidence>
<accession>A0ABN5WU07</accession>
<evidence type="ECO:0000256" key="2">
    <source>
        <dbReference type="ARBA" id="ARBA00005417"/>
    </source>
</evidence>
<evidence type="ECO:0000256" key="7">
    <source>
        <dbReference type="ARBA" id="ARBA00022840"/>
    </source>
</evidence>
<keyword evidence="5" id="KW-0997">Cell inner membrane</keyword>
<dbReference type="InterPro" id="IPR027417">
    <property type="entry name" value="P-loop_NTPase"/>
</dbReference>
<keyword evidence="8" id="KW-1278">Translocase</keyword>
<evidence type="ECO:0000313" key="11">
    <source>
        <dbReference type="EMBL" id="BBI48388.1"/>
    </source>
</evidence>
<gene>
    <name evidence="11" type="ORF">HORIV_08090</name>
</gene>
<dbReference type="SUPFAM" id="SSF52540">
    <property type="entry name" value="P-loop containing nucleoside triphosphate hydrolases"/>
    <property type="match status" value="1"/>
</dbReference>